<feature type="compositionally biased region" description="Basic and acidic residues" evidence="2">
    <location>
        <begin position="392"/>
        <end position="406"/>
    </location>
</feature>
<dbReference type="EMBL" id="BMRE01000072">
    <property type="protein sequence ID" value="GGU80179.1"/>
    <property type="molecule type" value="Genomic_DNA"/>
</dbReference>
<evidence type="ECO:0000313" key="5">
    <source>
        <dbReference type="Proteomes" id="UP000649573"/>
    </source>
</evidence>
<keyword evidence="1" id="KW-0175">Coiled coil</keyword>
<keyword evidence="5" id="KW-1185">Reference proteome</keyword>
<feature type="coiled-coil region" evidence="1">
    <location>
        <begin position="152"/>
        <end position="179"/>
    </location>
</feature>
<proteinExistence type="predicted"/>
<accession>A0ABQ2VCM3</accession>
<feature type="region of interest" description="Disordered" evidence="2">
    <location>
        <begin position="383"/>
        <end position="406"/>
    </location>
</feature>
<reference evidence="5" key="1">
    <citation type="journal article" date="2019" name="Int. J. Syst. Evol. Microbiol.">
        <title>The Global Catalogue of Microorganisms (GCM) 10K type strain sequencing project: providing services to taxonomists for standard genome sequencing and annotation.</title>
        <authorList>
            <consortium name="The Broad Institute Genomics Platform"/>
            <consortium name="The Broad Institute Genome Sequencing Center for Infectious Disease"/>
            <person name="Wu L."/>
            <person name="Ma J."/>
        </authorList>
    </citation>
    <scope>NUCLEOTIDE SEQUENCE [LARGE SCALE GENOMIC DNA]</scope>
    <source>
        <strain evidence="5">JCM 3296</strain>
    </source>
</reference>
<dbReference type="Gene3D" id="1.10.287.1060">
    <property type="entry name" value="ESAT-6-like"/>
    <property type="match status" value="1"/>
</dbReference>
<comment type="caution">
    <text evidence="4">The sequence shown here is derived from an EMBL/GenBank/DDBJ whole genome shotgun (WGS) entry which is preliminary data.</text>
</comment>
<sequence>MTAPKDGPGTLADLNNSANDPQHRNWFEQAAGRGSSIADNVMATNDLRDQSDPPAWAAQMVKNRAELLQTIASPGDAFLNNGLGFLVSLVISPLVELAEWAIGDPQQMRATGEGWVKVGEWLDGVAEKEAQRAQATAGVWSGQAGDRFRGQMKEFTEGVKALSADIKELKETLNLIADLFDMFVEMVVDILTEMVITLIVEWLAALAASWITAGASVVAAEGGTVATMGVTGGRIAMKIKKLQGELFKLVKRLEELLQKIRKRLPEGLLKKFGDLRDGKIFDSNVANKLTSPLQKMAGRQVDGIIGPGGKIISRANADGVSTTANRFMKDVTGEGALAANLAQEGLKLVGLSGQRPTTAAFSSLAGSLFDMGVDHVIDKSYETATEGIPQSEQERKDAQRRGFEYE</sequence>
<feature type="region of interest" description="Disordered" evidence="2">
    <location>
        <begin position="1"/>
        <end position="22"/>
    </location>
</feature>
<dbReference type="RefSeq" id="WP_189259347.1">
    <property type="nucleotide sequence ID" value="NZ_BMRE01000072.1"/>
</dbReference>
<gene>
    <name evidence="4" type="ORF">GCM10010178_83740</name>
</gene>
<evidence type="ECO:0000256" key="1">
    <source>
        <dbReference type="SAM" id="Coils"/>
    </source>
</evidence>
<evidence type="ECO:0000313" key="4">
    <source>
        <dbReference type="EMBL" id="GGU80179.1"/>
    </source>
</evidence>
<feature type="domain" description="Outer membrane channel protein CpnT-like N-terminal" evidence="3">
    <location>
        <begin position="100"/>
        <end position="225"/>
    </location>
</feature>
<protein>
    <recommendedName>
        <fullName evidence="3">Outer membrane channel protein CpnT-like N-terminal domain-containing protein</fullName>
    </recommendedName>
</protein>
<evidence type="ECO:0000256" key="2">
    <source>
        <dbReference type="SAM" id="MobiDB-lite"/>
    </source>
</evidence>
<name>A0ABQ2VCM3_9PSEU</name>
<evidence type="ECO:0000259" key="3">
    <source>
        <dbReference type="Pfam" id="PF25547"/>
    </source>
</evidence>
<dbReference type="Proteomes" id="UP000649573">
    <property type="component" value="Unassembled WGS sequence"/>
</dbReference>
<dbReference type="InterPro" id="IPR036689">
    <property type="entry name" value="ESAT-6-like_sf"/>
</dbReference>
<dbReference type="Pfam" id="PF25547">
    <property type="entry name" value="WXG100_2"/>
    <property type="match status" value="1"/>
</dbReference>
<organism evidence="4 5">
    <name type="scientific">Lentzea flava</name>
    <dbReference type="NCBI Taxonomy" id="103732"/>
    <lineage>
        <taxon>Bacteria</taxon>
        <taxon>Bacillati</taxon>
        <taxon>Actinomycetota</taxon>
        <taxon>Actinomycetes</taxon>
        <taxon>Pseudonocardiales</taxon>
        <taxon>Pseudonocardiaceae</taxon>
        <taxon>Lentzea</taxon>
    </lineage>
</organism>
<dbReference type="InterPro" id="IPR057746">
    <property type="entry name" value="CpnT-like_N"/>
</dbReference>
<dbReference type="SUPFAM" id="SSF140453">
    <property type="entry name" value="EsxAB dimer-like"/>
    <property type="match status" value="1"/>
</dbReference>